<dbReference type="Pfam" id="PF00986">
    <property type="entry name" value="DNA_gyraseB_C"/>
    <property type="match status" value="1"/>
</dbReference>
<evidence type="ECO:0000256" key="9">
    <source>
        <dbReference type="ARBA" id="ARBA00023125"/>
    </source>
</evidence>
<dbReference type="PANTHER" id="PTHR45866">
    <property type="entry name" value="DNA GYRASE/TOPOISOMERASE SUBUNIT B"/>
    <property type="match status" value="1"/>
</dbReference>
<dbReference type="CDD" id="cd00822">
    <property type="entry name" value="TopoII_Trans_DNA_gyrase"/>
    <property type="match status" value="1"/>
</dbReference>
<comment type="function">
    <text evidence="11">Topoisomerase IV is essential for chromosome segregation. It relaxes supercoiled DNA. Performs the decatenation events required during the replication of a circular DNA molecule.</text>
</comment>
<dbReference type="FunFam" id="3.30.565.10:FF:000002">
    <property type="entry name" value="DNA gyrase subunit B"/>
    <property type="match status" value="1"/>
</dbReference>
<feature type="site" description="Interaction with DNA" evidence="11">
    <location>
        <position position="519"/>
    </location>
</feature>
<evidence type="ECO:0000313" key="13">
    <source>
        <dbReference type="EMBL" id="SLN37866.1"/>
    </source>
</evidence>
<feature type="binding site" evidence="11">
    <location>
        <position position="54"/>
    </location>
    <ligand>
        <name>ATP</name>
        <dbReference type="ChEBI" id="CHEBI:30616"/>
    </ligand>
</feature>
<dbReference type="InterPro" id="IPR014721">
    <property type="entry name" value="Ribsml_uS5_D2-typ_fold_subgr"/>
</dbReference>
<dbReference type="SUPFAM" id="SSF55874">
    <property type="entry name" value="ATPase domain of HSP90 chaperone/DNA topoisomerase II/histidine kinase"/>
    <property type="match status" value="1"/>
</dbReference>
<evidence type="ECO:0000256" key="1">
    <source>
        <dbReference type="ARBA" id="ARBA00000185"/>
    </source>
</evidence>
<evidence type="ECO:0000256" key="8">
    <source>
        <dbReference type="ARBA" id="ARBA00023029"/>
    </source>
</evidence>
<dbReference type="PROSITE" id="PS00177">
    <property type="entry name" value="TOPOISOMERASE_II"/>
    <property type="match status" value="1"/>
</dbReference>
<keyword evidence="6 11" id="KW-0067">ATP-binding</keyword>
<feature type="domain" description="Toprim" evidence="12">
    <location>
        <begin position="433"/>
        <end position="547"/>
    </location>
</feature>
<dbReference type="PRINTS" id="PR01098">
    <property type="entry name" value="TOPISMRASE4B"/>
</dbReference>
<evidence type="ECO:0000313" key="14">
    <source>
        <dbReference type="Proteomes" id="UP000193963"/>
    </source>
</evidence>
<comment type="similarity">
    <text evidence="3">Belongs to the type II topoisomerase GyrB family.</text>
</comment>
<keyword evidence="9 11" id="KW-0238">DNA-binding</keyword>
<evidence type="ECO:0000256" key="11">
    <source>
        <dbReference type="HAMAP-Rule" id="MF_00938"/>
    </source>
</evidence>
<dbReference type="Gene3D" id="3.30.565.10">
    <property type="entry name" value="Histidine kinase-like ATPase, C-terminal domain"/>
    <property type="match status" value="1"/>
</dbReference>
<keyword evidence="7" id="KW-0460">Magnesium</keyword>
<dbReference type="Gene3D" id="3.30.230.10">
    <property type="match status" value="1"/>
</dbReference>
<dbReference type="SMART" id="SM00433">
    <property type="entry name" value="TOP2c"/>
    <property type="match status" value="1"/>
</dbReference>
<reference evidence="13 14" key="1">
    <citation type="submission" date="2017-03" db="EMBL/GenBank/DDBJ databases">
        <authorList>
            <person name="Afonso C.L."/>
            <person name="Miller P.J."/>
            <person name="Scott M.A."/>
            <person name="Spackman E."/>
            <person name="Goraichik I."/>
            <person name="Dimitrov K.M."/>
            <person name="Suarez D.L."/>
            <person name="Swayne D.E."/>
        </authorList>
    </citation>
    <scope>NUCLEOTIDE SEQUENCE [LARGE SCALE GENOMIC DNA]</scope>
    <source>
        <strain evidence="13 14">CECT 7751</strain>
    </source>
</reference>
<dbReference type="InterPro" id="IPR013760">
    <property type="entry name" value="Topo_IIA-like_dom_sf"/>
</dbReference>
<evidence type="ECO:0000256" key="4">
    <source>
        <dbReference type="ARBA" id="ARBA00022723"/>
    </source>
</evidence>
<comment type="catalytic activity">
    <reaction evidence="1 11">
        <text>ATP-dependent breakage, passage and rejoining of double-stranded DNA.</text>
        <dbReference type="EC" id="5.6.2.2"/>
    </reaction>
</comment>
<dbReference type="InterPro" id="IPR013759">
    <property type="entry name" value="Topo_IIA_B_C"/>
</dbReference>
<dbReference type="CDD" id="cd16928">
    <property type="entry name" value="HATPase_GyrB-like"/>
    <property type="match status" value="1"/>
</dbReference>
<dbReference type="NCBIfam" id="TIGR01055">
    <property type="entry name" value="parE_Gneg"/>
    <property type="match status" value="1"/>
</dbReference>
<evidence type="ECO:0000256" key="3">
    <source>
        <dbReference type="ARBA" id="ARBA00010708"/>
    </source>
</evidence>
<evidence type="ECO:0000256" key="6">
    <source>
        <dbReference type="ARBA" id="ARBA00022840"/>
    </source>
</evidence>
<organism evidence="13 14">
    <name type="scientific">Pseudooceanicola marinus</name>
    <dbReference type="NCBI Taxonomy" id="396013"/>
    <lineage>
        <taxon>Bacteria</taxon>
        <taxon>Pseudomonadati</taxon>
        <taxon>Pseudomonadota</taxon>
        <taxon>Alphaproteobacteria</taxon>
        <taxon>Rhodobacterales</taxon>
        <taxon>Paracoccaceae</taxon>
        <taxon>Pseudooceanicola</taxon>
    </lineage>
</organism>
<evidence type="ECO:0000256" key="2">
    <source>
        <dbReference type="ARBA" id="ARBA00001946"/>
    </source>
</evidence>
<feature type="binding site" evidence="11">
    <location>
        <position position="14"/>
    </location>
    <ligand>
        <name>ATP</name>
        <dbReference type="ChEBI" id="CHEBI:30616"/>
    </ligand>
</feature>
<name>A0A1X6Z3V4_9RHOB</name>
<dbReference type="RefSeq" id="WP_085887560.1">
    <property type="nucleotide sequence ID" value="NZ_FWFN01000003.1"/>
</dbReference>
<evidence type="ECO:0000256" key="10">
    <source>
        <dbReference type="ARBA" id="ARBA00023235"/>
    </source>
</evidence>
<comment type="cofactor">
    <cofactor evidence="2">
        <name>Mg(2+)</name>
        <dbReference type="ChEBI" id="CHEBI:18420"/>
    </cofactor>
</comment>
<keyword evidence="8 11" id="KW-0799">Topoisomerase</keyword>
<dbReference type="InterPro" id="IPR005737">
    <property type="entry name" value="TopoIV_B_Gneg"/>
</dbReference>
<feature type="binding site" evidence="11">
    <location>
        <begin position="123"/>
        <end position="129"/>
    </location>
    <ligand>
        <name>ATP</name>
        <dbReference type="ChEBI" id="CHEBI:30616"/>
    </ligand>
</feature>
<dbReference type="EMBL" id="FWFN01000003">
    <property type="protein sequence ID" value="SLN37866.1"/>
    <property type="molecule type" value="Genomic_DNA"/>
</dbReference>
<proteinExistence type="inferred from homology"/>
<dbReference type="PROSITE" id="PS50880">
    <property type="entry name" value="TOPRIM"/>
    <property type="match status" value="1"/>
</dbReference>
<feature type="site" description="Interaction with DNA" evidence="11">
    <location>
        <position position="636"/>
    </location>
</feature>
<dbReference type="InterPro" id="IPR001241">
    <property type="entry name" value="Topo_IIA"/>
</dbReference>
<evidence type="ECO:0000256" key="5">
    <source>
        <dbReference type="ARBA" id="ARBA00022741"/>
    </source>
</evidence>
<comment type="similarity">
    <text evidence="11">Belongs to the type II topoisomerase family. ParE type 1 subfamily.</text>
</comment>
<accession>A0A1X6Z3V4</accession>
<dbReference type="Proteomes" id="UP000193963">
    <property type="component" value="Unassembled WGS sequence"/>
</dbReference>
<gene>
    <name evidence="11 13" type="primary">parE</name>
    <name evidence="13" type="ORF">PSM7751_01684</name>
</gene>
<dbReference type="Pfam" id="PF01751">
    <property type="entry name" value="Toprim"/>
    <property type="match status" value="1"/>
</dbReference>
<dbReference type="Pfam" id="PF02518">
    <property type="entry name" value="HATPase_c"/>
    <property type="match status" value="1"/>
</dbReference>
<dbReference type="InterPro" id="IPR013506">
    <property type="entry name" value="Topo_IIA_bsu_dom2"/>
</dbReference>
<dbReference type="HAMAP" id="MF_00938">
    <property type="entry name" value="ParE_type1"/>
    <property type="match status" value="1"/>
</dbReference>
<comment type="subunit">
    <text evidence="11">Heterotetramer composed of ParC and ParE.</text>
</comment>
<feature type="site" description="Interaction with DNA" evidence="11">
    <location>
        <position position="467"/>
    </location>
</feature>
<evidence type="ECO:0000259" key="12">
    <source>
        <dbReference type="PROSITE" id="PS50880"/>
    </source>
</evidence>
<dbReference type="GO" id="GO:0046872">
    <property type="term" value="F:metal ion binding"/>
    <property type="evidence" value="ECO:0007669"/>
    <property type="project" value="UniProtKB-KW"/>
</dbReference>
<dbReference type="InterPro" id="IPR003594">
    <property type="entry name" value="HATPase_dom"/>
</dbReference>
<dbReference type="PANTHER" id="PTHR45866:SF1">
    <property type="entry name" value="DNA GYRASE SUBUNIT B, MITOCHONDRIAL"/>
    <property type="match status" value="1"/>
</dbReference>
<dbReference type="AlphaFoldDB" id="A0A1X6Z3V4"/>
<dbReference type="InterPro" id="IPR020568">
    <property type="entry name" value="Ribosomal_Su5_D2-typ_SF"/>
</dbReference>
<dbReference type="InterPro" id="IPR002288">
    <property type="entry name" value="DNA_gyrase_B_C"/>
</dbReference>
<feature type="binding site" evidence="11">
    <location>
        <position position="353"/>
    </location>
    <ligand>
        <name>ATP</name>
        <dbReference type="ChEBI" id="CHEBI:30616"/>
    </ligand>
</feature>
<keyword evidence="14" id="KW-1185">Reference proteome</keyword>
<dbReference type="PRINTS" id="PR00418">
    <property type="entry name" value="TPI2FAMILY"/>
</dbReference>
<keyword evidence="10 11" id="KW-0413">Isomerase</keyword>
<dbReference type="InterPro" id="IPR006171">
    <property type="entry name" value="TOPRIM_dom"/>
</dbReference>
<evidence type="ECO:0000256" key="7">
    <source>
        <dbReference type="ARBA" id="ARBA00022842"/>
    </source>
</evidence>
<dbReference type="InterPro" id="IPR018522">
    <property type="entry name" value="TopoIIA_CS"/>
</dbReference>
<protein>
    <recommendedName>
        <fullName evidence="11">DNA topoisomerase 4 subunit B</fullName>
        <ecNumber evidence="11">5.6.2.2</ecNumber>
    </recommendedName>
    <alternativeName>
        <fullName evidence="11">Topoisomerase IV subunit B</fullName>
    </alternativeName>
</protein>
<dbReference type="FunFam" id="3.40.50.670:FF:000001">
    <property type="entry name" value="DNA topoisomerase 2"/>
    <property type="match status" value="1"/>
</dbReference>
<dbReference type="GO" id="GO:0005524">
    <property type="term" value="F:ATP binding"/>
    <property type="evidence" value="ECO:0007669"/>
    <property type="project" value="UniProtKB-UniRule"/>
</dbReference>
<dbReference type="GO" id="GO:0003677">
    <property type="term" value="F:DNA binding"/>
    <property type="evidence" value="ECO:0007669"/>
    <property type="project" value="UniProtKB-UniRule"/>
</dbReference>
<dbReference type="SMART" id="SM00387">
    <property type="entry name" value="HATPase_c"/>
    <property type="match status" value="1"/>
</dbReference>
<keyword evidence="5 11" id="KW-0547">Nucleotide-binding</keyword>
<dbReference type="OrthoDB" id="9802808at2"/>
<dbReference type="EC" id="5.6.2.2" evidence="11"/>
<dbReference type="SUPFAM" id="SSF54211">
    <property type="entry name" value="Ribosomal protein S5 domain 2-like"/>
    <property type="match status" value="1"/>
</dbReference>
<dbReference type="GO" id="GO:0007059">
    <property type="term" value="P:chromosome segregation"/>
    <property type="evidence" value="ECO:0007669"/>
    <property type="project" value="UniProtKB-UniRule"/>
</dbReference>
<sequence length="652" mass="72126">MSDDLLQGAEPQTYDASSIEVLEGLEPVRKRPGMYIGGTDERALHHLVAEVLDNSMDEAVAGHANRIEVELLEDYSIMIRDNGRGMPFDPHPKFPGKSALEVILCTLHAGGKFSGKAYETSGGLHGVGASVVNALSDSMVVQVARDRKLVEQRFSRGIPLGPLEEVGSAPNRRGTTTTFHPDAEIFGSHRFKPARLFKSIRSKAYLFSGVEIRWKSAIDDGVTPTEATFHFPGGLSDYLKETLDGSSTYADQPFGGRVDFQERFGEPGRVEWAINWTPTRDGFIQSYCNTVPTPEGGTHEAGFWAAILKGIRAYGELVNNKKAAQITRDDLVTGGCALVSCFIREPEFVGQTKDRLATTQAQKLVENAVRDHFDNWLASDSKSAGAILDFLVLRAEERLRRRQEKETQRKTATKRLRLPGKLADCSNTNREGTELFLVEGDSAGGSAKMARNRRTQALLPLRGKILNVLGAASNKIGANQEIADMCQALGVGLGTKFNIDDLRYDKIIIMTDADVDGAHIAALLMTFFFSQMRPMIDQGHLYLACPPLFRLTQGPIHVYAQTEEERDMWLEKGLGGRGKIDVSRFKGLGEMDAKDLKETTMDPASRKLIRVTIDEDEPGETGDLVERLMGKKPELRFQYIQENARFVEELDV</sequence>
<dbReference type="GO" id="GO:0006265">
    <property type="term" value="P:DNA topological change"/>
    <property type="evidence" value="ECO:0007669"/>
    <property type="project" value="UniProtKB-UniRule"/>
</dbReference>
<dbReference type="GO" id="GO:0005694">
    <property type="term" value="C:chromosome"/>
    <property type="evidence" value="ECO:0007669"/>
    <property type="project" value="InterPro"/>
</dbReference>
<keyword evidence="4" id="KW-0479">Metal-binding</keyword>
<dbReference type="InterPro" id="IPR036890">
    <property type="entry name" value="HATPase_C_sf"/>
</dbReference>
<feature type="binding site" evidence="11">
    <location>
        <position position="81"/>
    </location>
    <ligand>
        <name>ATP</name>
        <dbReference type="ChEBI" id="CHEBI:30616"/>
    </ligand>
</feature>
<dbReference type="GO" id="GO:0003918">
    <property type="term" value="F:DNA topoisomerase type II (double strand cut, ATP-hydrolyzing) activity"/>
    <property type="evidence" value="ECO:0007669"/>
    <property type="project" value="UniProtKB-UniRule"/>
</dbReference>
<dbReference type="Gene3D" id="3.40.50.670">
    <property type="match status" value="1"/>
</dbReference>
<dbReference type="Pfam" id="PF00204">
    <property type="entry name" value="DNA_gyraseB"/>
    <property type="match status" value="1"/>
</dbReference>
<dbReference type="SUPFAM" id="SSF56719">
    <property type="entry name" value="Type II DNA topoisomerase"/>
    <property type="match status" value="1"/>
</dbReference>